<evidence type="ECO:0000256" key="1">
    <source>
        <dbReference type="ARBA" id="ARBA00006756"/>
    </source>
</evidence>
<dbReference type="EMBL" id="SPHZ02000003">
    <property type="protein sequence ID" value="KAF0926170.1"/>
    <property type="molecule type" value="Genomic_DNA"/>
</dbReference>
<dbReference type="AlphaFoldDB" id="A0A6G1ENF9"/>
<dbReference type="Gene3D" id="1.20.1280.170">
    <property type="entry name" value="Exocyst complex component Exo70"/>
    <property type="match status" value="1"/>
</dbReference>
<gene>
    <name evidence="6" type="ORF">E2562_022008</name>
</gene>
<evidence type="ECO:0000313" key="6">
    <source>
        <dbReference type="EMBL" id="KAF0926170.1"/>
    </source>
</evidence>
<evidence type="ECO:0000256" key="3">
    <source>
        <dbReference type="RuleBase" id="RU365026"/>
    </source>
</evidence>
<dbReference type="GO" id="GO:0000145">
    <property type="term" value="C:exocyst"/>
    <property type="evidence" value="ECO:0007669"/>
    <property type="project" value="InterPro"/>
</dbReference>
<dbReference type="GO" id="GO:0015031">
    <property type="term" value="P:protein transport"/>
    <property type="evidence" value="ECO:0007669"/>
    <property type="project" value="UniProtKB-KW"/>
</dbReference>
<keyword evidence="3" id="KW-0268">Exocytosis</keyword>
<organism evidence="6 7">
    <name type="scientific">Oryza meyeriana var. granulata</name>
    <dbReference type="NCBI Taxonomy" id="110450"/>
    <lineage>
        <taxon>Eukaryota</taxon>
        <taxon>Viridiplantae</taxon>
        <taxon>Streptophyta</taxon>
        <taxon>Embryophyta</taxon>
        <taxon>Tracheophyta</taxon>
        <taxon>Spermatophyta</taxon>
        <taxon>Magnoliopsida</taxon>
        <taxon>Liliopsida</taxon>
        <taxon>Poales</taxon>
        <taxon>Poaceae</taxon>
        <taxon>BOP clade</taxon>
        <taxon>Oryzoideae</taxon>
        <taxon>Oryzeae</taxon>
        <taxon>Oryzinae</taxon>
        <taxon>Oryza</taxon>
        <taxon>Oryza meyeriana</taxon>
    </lineage>
</organism>
<dbReference type="InterPro" id="IPR046364">
    <property type="entry name" value="Exo70_C"/>
</dbReference>
<dbReference type="PANTHER" id="PTHR12542">
    <property type="entry name" value="EXOCYST COMPLEX PROTEIN EXO70"/>
    <property type="match status" value="1"/>
</dbReference>
<dbReference type="GO" id="GO:0005546">
    <property type="term" value="F:phosphatidylinositol-4,5-bisphosphate binding"/>
    <property type="evidence" value="ECO:0007669"/>
    <property type="project" value="InterPro"/>
</dbReference>
<comment type="function">
    <text evidence="3">Component of the exocyst complex.</text>
</comment>
<dbReference type="InterPro" id="IPR004140">
    <property type="entry name" value="Exo70"/>
</dbReference>
<protein>
    <recommendedName>
        <fullName evidence="3">Exocyst subunit Exo70 family protein</fullName>
    </recommendedName>
</protein>
<dbReference type="OrthoDB" id="642550at2759"/>
<dbReference type="PANTHER" id="PTHR12542:SF40">
    <property type="entry name" value="EXOCYST SUBUNIT EXO70 FAMILY PROTEIN"/>
    <property type="match status" value="1"/>
</dbReference>
<feature type="region of interest" description="Disordered" evidence="4">
    <location>
        <begin position="34"/>
        <end position="61"/>
    </location>
</feature>
<comment type="caution">
    <text evidence="6">The sequence shown here is derived from an EMBL/GenBank/DDBJ whole genome shotgun (WGS) entry which is preliminary data.</text>
</comment>
<keyword evidence="7" id="KW-1185">Reference proteome</keyword>
<dbReference type="SUPFAM" id="SSF74788">
    <property type="entry name" value="Cullin repeat-like"/>
    <property type="match status" value="1"/>
</dbReference>
<keyword evidence="3" id="KW-0653">Protein transport</keyword>
<evidence type="ECO:0000256" key="2">
    <source>
        <dbReference type="ARBA" id="ARBA00022448"/>
    </source>
</evidence>
<dbReference type="GO" id="GO:0006887">
    <property type="term" value="P:exocytosis"/>
    <property type="evidence" value="ECO:0007669"/>
    <property type="project" value="UniProtKB-KW"/>
</dbReference>
<dbReference type="Proteomes" id="UP000479710">
    <property type="component" value="Unassembled WGS sequence"/>
</dbReference>
<sequence>METLLVTEPADFSLPPSRRYGYLEKIRSLSVVSADGSSSSSLPARSSSYYSSSKSSSASGGSHHRYVPYYYSFRRRVRLEDDGHRDIARQMVRDGFVVKLIGEFGQQAPGPVLERWFSELDVGWVLRSAPEKELAVAGIGLDDLVRRWTRGFTVMAQALSATHRHIQEERSTLESPAEMEFPTAQLAKQDHNTSSVMACEHDELLQDDDLRLAWFAEATVSKMLAFADALAAVNTWRPMDKFSGLMDVRICITHVSQIIILSLQMKTPELPDSEKGEMLRLVSKIGNTFLDTKDNLGKAVREMIQDARAVIPVLSGRDFWEIFPPSAEIHKATQLIMDYARLFWGYHDELDFIRPYRNGVHNIIQQMISNLINQLDKKSESLSDPSLRYLFLFNNSYFIQDEYLAITGYRLPPDSDIDIKYCYYLSCYLNASWDTVLSCLHHKMPLWFSKPSPLARFESEFQRTCKHQKLWKVPNTELRKSLRKAIIDKVITGPTGFRTYLEAHPEQEIRGSDQQDVEDMVNELFEG</sequence>
<reference evidence="6 7" key="1">
    <citation type="submission" date="2019-11" db="EMBL/GenBank/DDBJ databases">
        <title>Whole genome sequence of Oryza granulata.</title>
        <authorList>
            <person name="Li W."/>
        </authorList>
    </citation>
    <scope>NUCLEOTIDE SEQUENCE [LARGE SCALE GENOMIC DNA]</scope>
    <source>
        <strain evidence="7">cv. Menghai</strain>
        <tissue evidence="6">Leaf</tissue>
    </source>
</reference>
<feature type="domain" description="Exocyst complex subunit Exo70 C-terminal" evidence="5">
    <location>
        <begin position="213"/>
        <end position="492"/>
    </location>
</feature>
<keyword evidence="2 3" id="KW-0813">Transport</keyword>
<comment type="similarity">
    <text evidence="1 3">Belongs to the EXO70 family.</text>
</comment>
<accession>A0A6G1ENF9</accession>
<proteinExistence type="inferred from homology"/>
<evidence type="ECO:0000259" key="5">
    <source>
        <dbReference type="Pfam" id="PF03081"/>
    </source>
</evidence>
<evidence type="ECO:0000313" key="7">
    <source>
        <dbReference type="Proteomes" id="UP000479710"/>
    </source>
</evidence>
<dbReference type="InterPro" id="IPR016159">
    <property type="entry name" value="Cullin_repeat-like_dom_sf"/>
</dbReference>
<evidence type="ECO:0000256" key="4">
    <source>
        <dbReference type="SAM" id="MobiDB-lite"/>
    </source>
</evidence>
<name>A0A6G1ENF9_9ORYZ</name>
<dbReference type="Pfam" id="PF03081">
    <property type="entry name" value="Exo70_C"/>
    <property type="match status" value="1"/>
</dbReference>